<comment type="caution">
    <text evidence="1">The sequence shown here is derived from an EMBL/GenBank/DDBJ whole genome shotgun (WGS) entry which is preliminary data.</text>
</comment>
<reference evidence="1" key="1">
    <citation type="journal article" date="2020" name="mSystems">
        <title>Genome- and Community-Level Interaction Insights into Carbon Utilization and Element Cycling Functions of Hydrothermarchaeota in Hydrothermal Sediment.</title>
        <authorList>
            <person name="Zhou Z."/>
            <person name="Liu Y."/>
            <person name="Xu W."/>
            <person name="Pan J."/>
            <person name="Luo Z.H."/>
            <person name="Li M."/>
        </authorList>
    </citation>
    <scope>NUCLEOTIDE SEQUENCE [LARGE SCALE GENOMIC DNA]</scope>
    <source>
        <strain evidence="1">SpSt-418</strain>
    </source>
</reference>
<evidence type="ECO:0000313" key="1">
    <source>
        <dbReference type="EMBL" id="HFN01735.1"/>
    </source>
</evidence>
<name>A0A7C3PJW7_9CYAN</name>
<gene>
    <name evidence="1" type="ORF">ENR64_29140</name>
</gene>
<sequence length="67" mass="7943">MSRNIRDQLLQEIEKTPDSTLKEVLDFLLFIKSRELQQEQVEISLLSEPSLAEDWLTSEEDEAWQHL</sequence>
<dbReference type="AlphaFoldDB" id="A0A7C3PJW7"/>
<dbReference type="EMBL" id="DSRU01000440">
    <property type="protein sequence ID" value="HFN01735.1"/>
    <property type="molecule type" value="Genomic_DNA"/>
</dbReference>
<proteinExistence type="predicted"/>
<organism evidence="1">
    <name type="scientific">Oscillatoriales cyanobacterium SpSt-418</name>
    <dbReference type="NCBI Taxonomy" id="2282169"/>
    <lineage>
        <taxon>Bacteria</taxon>
        <taxon>Bacillati</taxon>
        <taxon>Cyanobacteriota</taxon>
        <taxon>Cyanophyceae</taxon>
        <taxon>Oscillatoriophycideae</taxon>
        <taxon>Oscillatoriales</taxon>
    </lineage>
</organism>
<protein>
    <submittedName>
        <fullName evidence="1">DUF2281 domain-containing protein</fullName>
    </submittedName>
</protein>
<accession>A0A7C3PJW7</accession>